<gene>
    <name evidence="1" type="ORF">FDY95_24050</name>
</gene>
<dbReference type="SUPFAM" id="SSF88946">
    <property type="entry name" value="Sigma2 domain of RNA polymerase sigma factors"/>
    <property type="match status" value="1"/>
</dbReference>
<dbReference type="AlphaFoldDB" id="A0A5R8WI39"/>
<name>A0A5R8WI39_9BACT</name>
<accession>A0A5R8WI39</accession>
<evidence type="ECO:0000313" key="1">
    <source>
        <dbReference type="EMBL" id="TLM88438.1"/>
    </source>
</evidence>
<keyword evidence="2" id="KW-1185">Reference proteome</keyword>
<dbReference type="GO" id="GO:0006352">
    <property type="term" value="P:DNA-templated transcription initiation"/>
    <property type="evidence" value="ECO:0007669"/>
    <property type="project" value="InterPro"/>
</dbReference>
<protein>
    <submittedName>
        <fullName evidence="1">Uncharacterized protein</fullName>
    </submittedName>
</protein>
<sequence length="107" mass="12216">MLRPLRIVKLECQTEEDQQAREEVLNTPIPPGLPPDTNMLLVSVARRYRGRGLSLAELVEAGKEGWQQAQRYFGADTDKFERWGLLWVQESMLMALYDNENKAGPPS</sequence>
<dbReference type="Proteomes" id="UP000305517">
    <property type="component" value="Unassembled WGS sequence"/>
</dbReference>
<dbReference type="Gene3D" id="1.20.120.1810">
    <property type="match status" value="1"/>
</dbReference>
<evidence type="ECO:0000313" key="2">
    <source>
        <dbReference type="Proteomes" id="UP000305517"/>
    </source>
</evidence>
<proteinExistence type="predicted"/>
<comment type="caution">
    <text evidence="1">The sequence shown here is derived from an EMBL/GenBank/DDBJ whole genome shotgun (WGS) entry which is preliminary data.</text>
</comment>
<dbReference type="GO" id="GO:0003700">
    <property type="term" value="F:DNA-binding transcription factor activity"/>
    <property type="evidence" value="ECO:0007669"/>
    <property type="project" value="InterPro"/>
</dbReference>
<organism evidence="1 2">
    <name type="scientific">Hymenobacter jeollabukensis</name>
    <dbReference type="NCBI Taxonomy" id="2025313"/>
    <lineage>
        <taxon>Bacteria</taxon>
        <taxon>Pseudomonadati</taxon>
        <taxon>Bacteroidota</taxon>
        <taxon>Cytophagia</taxon>
        <taxon>Cytophagales</taxon>
        <taxon>Hymenobacteraceae</taxon>
        <taxon>Hymenobacter</taxon>
    </lineage>
</organism>
<dbReference type="OrthoDB" id="9809557at2"/>
<reference evidence="1 2" key="1">
    <citation type="submission" date="2019-05" db="EMBL/GenBank/DDBJ databases">
        <title>Hymenobacter edaphi sp. nov., isolated from abandoned arsenic-contaminated farmland soil.</title>
        <authorList>
            <person name="Nie L."/>
        </authorList>
    </citation>
    <scope>NUCLEOTIDE SEQUENCE [LARGE SCALE GENOMIC DNA]</scope>
    <source>
        <strain evidence="1 2">1-3-3-8</strain>
    </source>
</reference>
<dbReference type="EMBL" id="VAJM01000018">
    <property type="protein sequence ID" value="TLM88438.1"/>
    <property type="molecule type" value="Genomic_DNA"/>
</dbReference>
<dbReference type="InterPro" id="IPR013325">
    <property type="entry name" value="RNA_pol_sigma_r2"/>
</dbReference>
<dbReference type="RefSeq" id="WP_138081941.1">
    <property type="nucleotide sequence ID" value="NZ_VAJM01000018.1"/>
</dbReference>